<gene>
    <name evidence="5" type="ORF">CLV56_2272</name>
</gene>
<dbReference type="GO" id="GO:0005886">
    <property type="term" value="C:plasma membrane"/>
    <property type="evidence" value="ECO:0007669"/>
    <property type="project" value="TreeGrafter"/>
</dbReference>
<dbReference type="SMART" id="SM00382">
    <property type="entry name" value="AAA"/>
    <property type="match status" value="1"/>
</dbReference>
<dbReference type="InterPro" id="IPR027417">
    <property type="entry name" value="P-loop_NTPase"/>
</dbReference>
<dbReference type="Proteomes" id="UP000230842">
    <property type="component" value="Unassembled WGS sequence"/>
</dbReference>
<dbReference type="InterPro" id="IPR017911">
    <property type="entry name" value="MacB-like_ATP-bd"/>
</dbReference>
<evidence type="ECO:0000256" key="3">
    <source>
        <dbReference type="ARBA" id="ARBA00022840"/>
    </source>
</evidence>
<keyword evidence="6" id="KW-1185">Reference proteome</keyword>
<dbReference type="InterPro" id="IPR003439">
    <property type="entry name" value="ABC_transporter-like_ATP-bd"/>
</dbReference>
<keyword evidence="3 5" id="KW-0067">ATP-binding</keyword>
<dbReference type="OrthoDB" id="3176024at2"/>
<protein>
    <submittedName>
        <fullName evidence="5">Putative ABC transport system ATP-binding protein</fullName>
    </submittedName>
</protein>
<keyword evidence="2" id="KW-0547">Nucleotide-binding</keyword>
<evidence type="ECO:0000313" key="5">
    <source>
        <dbReference type="EMBL" id="PJJ58028.1"/>
    </source>
</evidence>
<evidence type="ECO:0000259" key="4">
    <source>
        <dbReference type="PROSITE" id="PS50893"/>
    </source>
</evidence>
<evidence type="ECO:0000256" key="2">
    <source>
        <dbReference type="ARBA" id="ARBA00022741"/>
    </source>
</evidence>
<dbReference type="GO" id="GO:0016887">
    <property type="term" value="F:ATP hydrolysis activity"/>
    <property type="evidence" value="ECO:0007669"/>
    <property type="project" value="InterPro"/>
</dbReference>
<sequence length="233" mass="23989">MATLAPQGPAAPAGSTCLAVTDVHHQYTSEPVLRGIDLAVAPGERVALMGPSGCGKSTLLLVAAGILVPTAGSVSVCGELISGLGSDERAAVRRRRVGFVFQFGELVAELSLRDNVALAAELAGAPRREALRDADGILDRVGLLALGRRKPGEVSGGQAQRSAVARALVHRPSLVLADEPTGALDRENAAAVLDLMVELVAERDAALLVATHDDATADRCDRVVGIIDGAVDR</sequence>
<dbReference type="InterPro" id="IPR015854">
    <property type="entry name" value="ABC_transpr_LolD-like"/>
</dbReference>
<name>A0A2M9BJ99_9ACTN</name>
<feature type="domain" description="ABC transporter" evidence="4">
    <location>
        <begin position="18"/>
        <end position="233"/>
    </location>
</feature>
<accession>A0A2M9BJ99</accession>
<dbReference type="SUPFAM" id="SSF52540">
    <property type="entry name" value="P-loop containing nucleoside triphosphate hydrolases"/>
    <property type="match status" value="1"/>
</dbReference>
<dbReference type="GO" id="GO:0022857">
    <property type="term" value="F:transmembrane transporter activity"/>
    <property type="evidence" value="ECO:0007669"/>
    <property type="project" value="TreeGrafter"/>
</dbReference>
<reference evidence="5 6" key="1">
    <citation type="submission" date="2017-11" db="EMBL/GenBank/DDBJ databases">
        <title>Genomic Encyclopedia of Archaeal and Bacterial Type Strains, Phase II (KMG-II): From Individual Species to Whole Genera.</title>
        <authorList>
            <person name="Goeker M."/>
        </authorList>
    </citation>
    <scope>NUCLEOTIDE SEQUENCE [LARGE SCALE GENOMIC DNA]</scope>
    <source>
        <strain evidence="5 6">DSM 27763</strain>
    </source>
</reference>
<evidence type="ECO:0000313" key="6">
    <source>
        <dbReference type="Proteomes" id="UP000230842"/>
    </source>
</evidence>
<dbReference type="InterPro" id="IPR003593">
    <property type="entry name" value="AAA+_ATPase"/>
</dbReference>
<dbReference type="GO" id="GO:0005524">
    <property type="term" value="F:ATP binding"/>
    <property type="evidence" value="ECO:0007669"/>
    <property type="project" value="UniProtKB-KW"/>
</dbReference>
<dbReference type="PANTHER" id="PTHR24220">
    <property type="entry name" value="IMPORT ATP-BINDING PROTEIN"/>
    <property type="match status" value="1"/>
</dbReference>
<keyword evidence="1" id="KW-0813">Transport</keyword>
<organism evidence="5 6">
    <name type="scientific">Mumia flava</name>
    <dbReference type="NCBI Taxonomy" id="1348852"/>
    <lineage>
        <taxon>Bacteria</taxon>
        <taxon>Bacillati</taxon>
        <taxon>Actinomycetota</taxon>
        <taxon>Actinomycetes</taxon>
        <taxon>Propionibacteriales</taxon>
        <taxon>Nocardioidaceae</taxon>
        <taxon>Mumia</taxon>
    </lineage>
</organism>
<dbReference type="Gene3D" id="3.40.50.300">
    <property type="entry name" value="P-loop containing nucleotide triphosphate hydrolases"/>
    <property type="match status" value="1"/>
</dbReference>
<dbReference type="EMBL" id="PGEZ01000001">
    <property type="protein sequence ID" value="PJJ58028.1"/>
    <property type="molecule type" value="Genomic_DNA"/>
</dbReference>
<dbReference type="CDD" id="cd03255">
    <property type="entry name" value="ABC_MJ0796_LolCDE_FtsE"/>
    <property type="match status" value="1"/>
</dbReference>
<comment type="caution">
    <text evidence="5">The sequence shown here is derived from an EMBL/GenBank/DDBJ whole genome shotgun (WGS) entry which is preliminary data.</text>
</comment>
<proteinExistence type="predicted"/>
<dbReference type="Pfam" id="PF00005">
    <property type="entry name" value="ABC_tran"/>
    <property type="match status" value="1"/>
</dbReference>
<dbReference type="AlphaFoldDB" id="A0A2M9BJ99"/>
<evidence type="ECO:0000256" key="1">
    <source>
        <dbReference type="ARBA" id="ARBA00022448"/>
    </source>
</evidence>
<dbReference type="PROSITE" id="PS50893">
    <property type="entry name" value="ABC_TRANSPORTER_2"/>
    <property type="match status" value="1"/>
</dbReference>